<dbReference type="Gene3D" id="3.30.70.260">
    <property type="match status" value="1"/>
</dbReference>
<evidence type="ECO:0000256" key="5">
    <source>
        <dbReference type="ARBA" id="ARBA00023222"/>
    </source>
</evidence>
<dbReference type="PROSITE" id="PS51671">
    <property type="entry name" value="ACT"/>
    <property type="match status" value="1"/>
</dbReference>
<dbReference type="Gene3D" id="3.40.190.10">
    <property type="entry name" value="Periplasmic binding protein-like II"/>
    <property type="match status" value="2"/>
</dbReference>
<evidence type="ECO:0000256" key="2">
    <source>
        <dbReference type="ARBA" id="ARBA00013147"/>
    </source>
</evidence>
<dbReference type="PATRIC" id="fig|1410950.3.peg.510"/>
<feature type="region of interest" description="Disordered" evidence="9">
    <location>
        <begin position="1"/>
        <end position="20"/>
    </location>
</feature>
<dbReference type="CDD" id="cd13631">
    <property type="entry name" value="PBP2_Ct-PDT_like"/>
    <property type="match status" value="1"/>
</dbReference>
<dbReference type="Pfam" id="PF00800">
    <property type="entry name" value="PDT"/>
    <property type="match status" value="1"/>
</dbReference>
<proteinExistence type="predicted"/>
<dbReference type="InterPro" id="IPR001086">
    <property type="entry name" value="Preph_deHydtase"/>
</dbReference>
<dbReference type="InterPro" id="IPR002912">
    <property type="entry name" value="ACT_dom"/>
</dbReference>
<evidence type="ECO:0000256" key="7">
    <source>
        <dbReference type="ARBA" id="ARBA00047848"/>
    </source>
</evidence>
<evidence type="ECO:0000256" key="6">
    <source>
        <dbReference type="ARBA" id="ARBA00023239"/>
    </source>
</evidence>
<dbReference type="GO" id="GO:0009094">
    <property type="term" value="P:L-phenylalanine biosynthetic process"/>
    <property type="evidence" value="ECO:0007669"/>
    <property type="project" value="UniProtKB-UniPathway"/>
</dbReference>
<evidence type="ECO:0000259" key="11">
    <source>
        <dbReference type="PROSITE" id="PS51671"/>
    </source>
</evidence>
<accession>W2CDA6</accession>
<dbReference type="InterPro" id="IPR008242">
    <property type="entry name" value="Chor_mutase/pphenate_deHydtase"/>
</dbReference>
<gene>
    <name evidence="12" type="ORF">T229_04700</name>
</gene>
<dbReference type="EMBL" id="AYYC01000562">
    <property type="protein sequence ID" value="ETK05204.1"/>
    <property type="molecule type" value="Genomic_DNA"/>
</dbReference>
<protein>
    <recommendedName>
        <fullName evidence="2">prephenate dehydratase</fullName>
        <ecNumber evidence="2">4.2.1.51</ecNumber>
    </recommendedName>
</protein>
<evidence type="ECO:0000256" key="4">
    <source>
        <dbReference type="ARBA" id="ARBA00023141"/>
    </source>
</evidence>
<keyword evidence="3" id="KW-0028">Amino-acid biosynthesis</keyword>
<dbReference type="AlphaFoldDB" id="W2CDA6"/>
<evidence type="ECO:0000256" key="8">
    <source>
        <dbReference type="PIRSR" id="PIRSR001500-2"/>
    </source>
</evidence>
<dbReference type="SUPFAM" id="SSF55021">
    <property type="entry name" value="ACT-like"/>
    <property type="match status" value="1"/>
</dbReference>
<feature type="site" description="Essential for prephenate dehydratase activity" evidence="8">
    <location>
        <position position="193"/>
    </location>
</feature>
<evidence type="ECO:0000313" key="13">
    <source>
        <dbReference type="Proteomes" id="UP000018872"/>
    </source>
</evidence>
<dbReference type="SUPFAM" id="SSF53850">
    <property type="entry name" value="Periplasmic binding protein-like II"/>
    <property type="match status" value="1"/>
</dbReference>
<sequence length="299" mass="33583">MVPSFAKKEDRPDINDEQKGMKKKVAIQGIAGSYHDVAAQRYFEGEAVEPVPCDTFREVIEHVSAGTVGMMAIENTIAGSLLQNHELIREGNCRIVGEYKLRIMHSFAALPGTRAEDITEVNSHPIALMQCRDFLDTLPGAKLVECDDTAGSARWVAEKQMHGHGVICARRAAEMYGLEVLAEGVETNKRNYTRFLVIARPDLAEHMQQEAVRNKASLVFALPHTSGSLSKVLTILSFYDMNLSKIQSLPIIGREWEYMFYVNLTFEDYTRYRQALEAIIPLTNDLKILGEYEQGKQSI</sequence>
<evidence type="ECO:0000259" key="10">
    <source>
        <dbReference type="PROSITE" id="PS51171"/>
    </source>
</evidence>
<dbReference type="PANTHER" id="PTHR21022">
    <property type="entry name" value="PREPHENATE DEHYDRATASE P PROTEIN"/>
    <property type="match status" value="1"/>
</dbReference>
<dbReference type="EC" id="4.2.1.51" evidence="2"/>
<keyword evidence="6" id="KW-0456">Lyase</keyword>
<keyword evidence="4" id="KW-0057">Aromatic amino acid biosynthesis</keyword>
<feature type="domain" description="ACT" evidence="11">
    <location>
        <begin position="217"/>
        <end position="293"/>
    </location>
</feature>
<dbReference type="UniPathway" id="UPA00121">
    <property type="reaction ID" value="UER00345"/>
</dbReference>
<dbReference type="PIRSF" id="PIRSF001500">
    <property type="entry name" value="Chor_mut_pdt_Ppr"/>
    <property type="match status" value="1"/>
</dbReference>
<dbReference type="GO" id="GO:0005737">
    <property type="term" value="C:cytoplasm"/>
    <property type="evidence" value="ECO:0007669"/>
    <property type="project" value="TreeGrafter"/>
</dbReference>
<organism evidence="12 13">
    <name type="scientific">Tannerella sp. oral taxon BU063 isolate Cell 5</name>
    <dbReference type="NCBI Taxonomy" id="1410950"/>
    <lineage>
        <taxon>Bacteria</taxon>
        <taxon>Pseudomonadati</taxon>
        <taxon>Bacteroidota</taxon>
        <taxon>Bacteroidia</taxon>
        <taxon>Bacteroidales</taxon>
        <taxon>Tannerellaceae</taxon>
        <taxon>Tannerella</taxon>
    </lineage>
</organism>
<evidence type="ECO:0000256" key="9">
    <source>
        <dbReference type="SAM" id="MobiDB-lite"/>
    </source>
</evidence>
<evidence type="ECO:0000256" key="3">
    <source>
        <dbReference type="ARBA" id="ARBA00022605"/>
    </source>
</evidence>
<dbReference type="InterPro" id="IPR045865">
    <property type="entry name" value="ACT-like_dom_sf"/>
</dbReference>
<feature type="domain" description="Prephenate dehydratase" evidence="10">
    <location>
        <begin position="24"/>
        <end position="200"/>
    </location>
</feature>
<name>W2CDA6_9BACT</name>
<dbReference type="PANTHER" id="PTHR21022:SF19">
    <property type="entry name" value="PREPHENATE DEHYDRATASE-RELATED"/>
    <property type="match status" value="1"/>
</dbReference>
<comment type="caution">
    <text evidence="12">The sequence shown here is derived from an EMBL/GenBank/DDBJ whole genome shotgun (WGS) entry which is preliminary data.</text>
</comment>
<dbReference type="GO" id="GO:0004664">
    <property type="term" value="F:prephenate dehydratase activity"/>
    <property type="evidence" value="ECO:0007669"/>
    <property type="project" value="UniProtKB-EC"/>
</dbReference>
<evidence type="ECO:0000313" key="12">
    <source>
        <dbReference type="EMBL" id="ETK05204.1"/>
    </source>
</evidence>
<keyword evidence="5" id="KW-0584">Phenylalanine biosynthesis</keyword>
<reference evidence="12 13" key="1">
    <citation type="submission" date="2013-11" db="EMBL/GenBank/DDBJ databases">
        <title>Single cell genomics of uncultured Tannerella BU063 (oral taxon 286).</title>
        <authorList>
            <person name="Beall C.J."/>
            <person name="Campbell A.G."/>
            <person name="Griffen A.L."/>
            <person name="Podar M."/>
            <person name="Leys E.J."/>
        </authorList>
    </citation>
    <scope>NUCLEOTIDE SEQUENCE [LARGE SCALE GENOMIC DNA]</scope>
    <source>
        <strain evidence="12">Cell 5</strain>
    </source>
</reference>
<comment type="pathway">
    <text evidence="1">Amino-acid biosynthesis; L-phenylalanine biosynthesis; phenylpyruvate from prephenate: step 1/1.</text>
</comment>
<dbReference type="Proteomes" id="UP000018872">
    <property type="component" value="Unassembled WGS sequence"/>
</dbReference>
<dbReference type="PROSITE" id="PS51171">
    <property type="entry name" value="PREPHENATE_DEHYDR_3"/>
    <property type="match status" value="1"/>
</dbReference>
<evidence type="ECO:0000256" key="1">
    <source>
        <dbReference type="ARBA" id="ARBA00004741"/>
    </source>
</evidence>
<dbReference type="CDD" id="cd04905">
    <property type="entry name" value="ACT_CM-PDT"/>
    <property type="match status" value="1"/>
</dbReference>
<comment type="catalytic activity">
    <reaction evidence="7">
        <text>prephenate + H(+) = 3-phenylpyruvate + CO2 + H2O</text>
        <dbReference type="Rhea" id="RHEA:21648"/>
        <dbReference type="ChEBI" id="CHEBI:15377"/>
        <dbReference type="ChEBI" id="CHEBI:15378"/>
        <dbReference type="ChEBI" id="CHEBI:16526"/>
        <dbReference type="ChEBI" id="CHEBI:18005"/>
        <dbReference type="ChEBI" id="CHEBI:29934"/>
        <dbReference type="EC" id="4.2.1.51"/>
    </reaction>
</comment>